<dbReference type="InterPro" id="IPR053142">
    <property type="entry name" value="PchR_regulatory_protein"/>
</dbReference>
<evidence type="ECO:0000313" key="5">
    <source>
        <dbReference type="EMBL" id="RKE56923.1"/>
    </source>
</evidence>
<keyword evidence="6" id="KW-1185">Reference proteome</keyword>
<accession>A0A420BJM9</accession>
<dbReference type="PROSITE" id="PS01124">
    <property type="entry name" value="HTH_ARAC_FAMILY_2"/>
    <property type="match status" value="1"/>
</dbReference>
<organism evidence="5 6">
    <name type="scientific">Sphingobacterium detergens</name>
    <dbReference type="NCBI Taxonomy" id="1145106"/>
    <lineage>
        <taxon>Bacteria</taxon>
        <taxon>Pseudomonadati</taxon>
        <taxon>Bacteroidota</taxon>
        <taxon>Sphingobacteriia</taxon>
        <taxon>Sphingobacteriales</taxon>
        <taxon>Sphingobacteriaceae</taxon>
        <taxon>Sphingobacterium</taxon>
    </lineage>
</organism>
<protein>
    <submittedName>
        <fullName evidence="5">AraC family transcriptional regulator</fullName>
    </submittedName>
</protein>
<dbReference type="OrthoDB" id="799767at2"/>
<keyword evidence="3" id="KW-0804">Transcription</keyword>
<dbReference type="InterPro" id="IPR009057">
    <property type="entry name" value="Homeodomain-like_sf"/>
</dbReference>
<comment type="caution">
    <text evidence="5">The sequence shown here is derived from an EMBL/GenBank/DDBJ whole genome shotgun (WGS) entry which is preliminary data.</text>
</comment>
<dbReference type="SUPFAM" id="SSF46689">
    <property type="entry name" value="Homeodomain-like"/>
    <property type="match status" value="2"/>
</dbReference>
<evidence type="ECO:0000259" key="4">
    <source>
        <dbReference type="PROSITE" id="PS01124"/>
    </source>
</evidence>
<dbReference type="PANTHER" id="PTHR47893:SF1">
    <property type="entry name" value="REGULATORY PROTEIN PCHR"/>
    <property type="match status" value="1"/>
</dbReference>
<evidence type="ECO:0000256" key="2">
    <source>
        <dbReference type="ARBA" id="ARBA00023125"/>
    </source>
</evidence>
<dbReference type="Pfam" id="PF12833">
    <property type="entry name" value="HTH_18"/>
    <property type="match status" value="1"/>
</dbReference>
<dbReference type="RefSeq" id="WP_120258532.1">
    <property type="nucleotide sequence ID" value="NZ_RAPY01000001.1"/>
</dbReference>
<dbReference type="GO" id="GO:0003700">
    <property type="term" value="F:DNA-binding transcription factor activity"/>
    <property type="evidence" value="ECO:0007669"/>
    <property type="project" value="InterPro"/>
</dbReference>
<feature type="domain" description="HTH araC/xylS-type" evidence="4">
    <location>
        <begin position="229"/>
        <end position="327"/>
    </location>
</feature>
<proteinExistence type="predicted"/>
<keyword evidence="2" id="KW-0238">DNA-binding</keyword>
<name>A0A420BJM9_SPHD1</name>
<evidence type="ECO:0000256" key="3">
    <source>
        <dbReference type="ARBA" id="ARBA00023163"/>
    </source>
</evidence>
<evidence type="ECO:0000256" key="1">
    <source>
        <dbReference type="ARBA" id="ARBA00023015"/>
    </source>
</evidence>
<dbReference type="GO" id="GO:0043565">
    <property type="term" value="F:sequence-specific DNA binding"/>
    <property type="evidence" value="ECO:0007669"/>
    <property type="project" value="InterPro"/>
</dbReference>
<gene>
    <name evidence="5" type="ORF">DFQ12_1796</name>
</gene>
<dbReference type="InterPro" id="IPR018062">
    <property type="entry name" value="HTH_AraC-typ_CS"/>
</dbReference>
<dbReference type="PANTHER" id="PTHR47893">
    <property type="entry name" value="REGULATORY PROTEIN PCHR"/>
    <property type="match status" value="1"/>
</dbReference>
<dbReference type="Proteomes" id="UP000286246">
    <property type="component" value="Unassembled WGS sequence"/>
</dbReference>
<dbReference type="AlphaFoldDB" id="A0A420BJM9"/>
<reference evidence="5 6" key="1">
    <citation type="submission" date="2018-09" db="EMBL/GenBank/DDBJ databases">
        <title>Genomic Encyclopedia of Type Strains, Phase III (KMG-III): the genomes of soil and plant-associated and newly described type strains.</title>
        <authorList>
            <person name="Whitman W."/>
        </authorList>
    </citation>
    <scope>NUCLEOTIDE SEQUENCE [LARGE SCALE GENOMIC DNA]</scope>
    <source>
        <strain evidence="5 6">CECT 7938</strain>
    </source>
</reference>
<dbReference type="EMBL" id="RAPY01000001">
    <property type="protein sequence ID" value="RKE56923.1"/>
    <property type="molecule type" value="Genomic_DNA"/>
</dbReference>
<keyword evidence="1" id="KW-0805">Transcription regulation</keyword>
<dbReference type="SMART" id="SM00342">
    <property type="entry name" value="HTH_ARAC"/>
    <property type="match status" value="1"/>
</dbReference>
<evidence type="ECO:0000313" key="6">
    <source>
        <dbReference type="Proteomes" id="UP000286246"/>
    </source>
</evidence>
<dbReference type="PROSITE" id="PS00041">
    <property type="entry name" value="HTH_ARAC_FAMILY_1"/>
    <property type="match status" value="1"/>
</dbReference>
<sequence length="329" mass="37860">MGLRLYDIDSASLLLEKNYPQTFFSIDAGIQECVTQLGAPFGDGYYKEIFFDGIHIGFGHANLYERILFRFESDFETVEMHFALKGRSRAAGETLAATIDFETCQHNILYGNSICGQMQWEREEFQLCEINLSPDFFKKFLPDNSILFNDFRNIIEKGKSGLLTDINRRITHEMHALIDSIINCERKGVFKKIFLEAKIMELLLLQLEQLADNSVSNTTLRKPDVDKIYAVREFLLDNMDSNNTLVNLAHLVGTNEFTLKKGFKELFGTTVFGFWNDAKMEHAKKLILDKNMTIGEVSDAIGYKNQRHFSDAFRRKFGFPPSKLKKTYS</sequence>
<dbReference type="InterPro" id="IPR018060">
    <property type="entry name" value="HTH_AraC"/>
</dbReference>
<dbReference type="Gene3D" id="1.10.10.60">
    <property type="entry name" value="Homeodomain-like"/>
    <property type="match status" value="1"/>
</dbReference>